<feature type="domain" description="RDD" evidence="6">
    <location>
        <begin position="19"/>
        <end position="151"/>
    </location>
</feature>
<evidence type="ECO:0000313" key="7">
    <source>
        <dbReference type="EMBL" id="EFO81123.1"/>
    </source>
</evidence>
<keyword evidence="4 5" id="KW-0472">Membrane</keyword>
<evidence type="ECO:0000256" key="4">
    <source>
        <dbReference type="ARBA" id="ARBA00023136"/>
    </source>
</evidence>
<dbReference type="EMBL" id="ADVR01000026">
    <property type="protein sequence ID" value="EFO81123.1"/>
    <property type="molecule type" value="Genomic_DNA"/>
</dbReference>
<dbReference type="Proteomes" id="UP000054010">
    <property type="component" value="Unassembled WGS sequence"/>
</dbReference>
<name>E1ICJ5_9CHLR</name>
<comment type="caution">
    <text evidence="7">The sequence shown here is derived from an EMBL/GenBank/DDBJ whole genome shotgun (WGS) entry which is preliminary data.</text>
</comment>
<reference evidence="7 8" key="1">
    <citation type="journal article" date="2011" name="J. Bacteriol.">
        <title>Draft genome sequence of the anoxygenic filamentous phototrophic bacterium Oscillochloris trichoides subsp. DG-6.</title>
        <authorList>
            <person name="Kuznetsov B.B."/>
            <person name="Ivanovsky R.N."/>
            <person name="Keppen O.I."/>
            <person name="Sukhacheva M.V."/>
            <person name="Bumazhkin B.K."/>
            <person name="Patutina E.O."/>
            <person name="Beletsky A.V."/>
            <person name="Mardanov A.V."/>
            <person name="Baslerov R.V."/>
            <person name="Panteleeva A.N."/>
            <person name="Kolganova T.V."/>
            <person name="Ravin N.V."/>
            <person name="Skryabin K.G."/>
        </authorList>
    </citation>
    <scope>NUCLEOTIDE SEQUENCE [LARGE SCALE GENOMIC DNA]</scope>
    <source>
        <strain evidence="7 8">DG-6</strain>
    </source>
</reference>
<accession>E1ICJ5</accession>
<evidence type="ECO:0000313" key="8">
    <source>
        <dbReference type="Proteomes" id="UP000054010"/>
    </source>
</evidence>
<dbReference type="InterPro" id="IPR010432">
    <property type="entry name" value="RDD"/>
</dbReference>
<evidence type="ECO:0000259" key="6">
    <source>
        <dbReference type="Pfam" id="PF06271"/>
    </source>
</evidence>
<dbReference type="PANTHER" id="PTHR38480">
    <property type="entry name" value="SLR0254 PROTEIN"/>
    <property type="match status" value="1"/>
</dbReference>
<proteinExistence type="predicted"/>
<protein>
    <submittedName>
        <fullName evidence="7">RDD domain-containing protein</fullName>
    </submittedName>
</protein>
<comment type="subcellular location">
    <subcellularLocation>
        <location evidence="1">Membrane</location>
        <topology evidence="1">Multi-pass membrane protein</topology>
    </subcellularLocation>
</comment>
<dbReference type="PANTHER" id="PTHR38480:SF1">
    <property type="entry name" value="SLR0254 PROTEIN"/>
    <property type="match status" value="1"/>
</dbReference>
<evidence type="ECO:0000256" key="5">
    <source>
        <dbReference type="SAM" id="Phobius"/>
    </source>
</evidence>
<keyword evidence="3 5" id="KW-1133">Transmembrane helix</keyword>
<dbReference type="OrthoDB" id="9787732at2"/>
<sequence>MDDRYLVETPEIVDLAYDVAGLGSRCLAAAIDTLLLLTFLGTLGATIFITLGQVIPANAGDLVLALWSIISFASMWGYYMLFEVIWAGQTPGKRLLGLRTVREGGRPITAATSAIRNLIRIVDFLPFGYGLGALVMFADPRSRRLGDLAAGTLVVREGATVTLDQLTTQVEPLVLPPPAPDLPALANVQILTPDEYGVAQEFLRRRRRLGFQARERMAAQLAQHLQQRLALEATLPPETLIEQVVREYSARAQVV</sequence>
<feature type="transmembrane region" description="Helical" evidence="5">
    <location>
        <begin position="34"/>
        <end position="56"/>
    </location>
</feature>
<keyword evidence="8" id="KW-1185">Reference proteome</keyword>
<evidence type="ECO:0000256" key="1">
    <source>
        <dbReference type="ARBA" id="ARBA00004141"/>
    </source>
</evidence>
<dbReference type="eggNOG" id="COG1714">
    <property type="taxonomic scope" value="Bacteria"/>
</dbReference>
<evidence type="ECO:0000256" key="2">
    <source>
        <dbReference type="ARBA" id="ARBA00022692"/>
    </source>
</evidence>
<dbReference type="STRING" id="765420.OSCT_1046"/>
<organism evidence="7 8">
    <name type="scientific">Oscillochloris trichoides DG-6</name>
    <dbReference type="NCBI Taxonomy" id="765420"/>
    <lineage>
        <taxon>Bacteria</taxon>
        <taxon>Bacillati</taxon>
        <taxon>Chloroflexota</taxon>
        <taxon>Chloroflexia</taxon>
        <taxon>Chloroflexales</taxon>
        <taxon>Chloroflexineae</taxon>
        <taxon>Oscillochloridaceae</taxon>
        <taxon>Oscillochloris</taxon>
    </lineage>
</organism>
<dbReference type="AlphaFoldDB" id="E1ICJ5"/>
<dbReference type="Pfam" id="PF06271">
    <property type="entry name" value="RDD"/>
    <property type="match status" value="1"/>
</dbReference>
<gene>
    <name evidence="7" type="ORF">OSCT_1046</name>
</gene>
<feature type="transmembrane region" description="Helical" evidence="5">
    <location>
        <begin position="62"/>
        <end position="86"/>
    </location>
</feature>
<dbReference type="HOGENOM" id="CLU_054176_1_0_0"/>
<keyword evidence="2 5" id="KW-0812">Transmembrane</keyword>
<evidence type="ECO:0000256" key="3">
    <source>
        <dbReference type="ARBA" id="ARBA00022989"/>
    </source>
</evidence>
<dbReference type="GO" id="GO:0016020">
    <property type="term" value="C:membrane"/>
    <property type="evidence" value="ECO:0007669"/>
    <property type="project" value="UniProtKB-SubCell"/>
</dbReference>